<organism evidence="1 2">
    <name type="scientific">Candidatus Giovannonibacteria bacterium RIFCSPLOWO2_01_FULL_45_34</name>
    <dbReference type="NCBI Taxonomy" id="1798351"/>
    <lineage>
        <taxon>Bacteria</taxon>
        <taxon>Candidatus Giovannoniibacteriota</taxon>
    </lineage>
</organism>
<accession>A0A1F5WYK0</accession>
<reference evidence="1 2" key="1">
    <citation type="journal article" date="2016" name="Nat. Commun.">
        <title>Thousands of microbial genomes shed light on interconnected biogeochemical processes in an aquifer system.</title>
        <authorList>
            <person name="Anantharaman K."/>
            <person name="Brown C.T."/>
            <person name="Hug L.A."/>
            <person name="Sharon I."/>
            <person name="Castelle C.J."/>
            <person name="Probst A.J."/>
            <person name="Thomas B.C."/>
            <person name="Singh A."/>
            <person name="Wilkins M.J."/>
            <person name="Karaoz U."/>
            <person name="Brodie E.L."/>
            <person name="Williams K.H."/>
            <person name="Hubbard S.S."/>
            <person name="Banfield J.F."/>
        </authorList>
    </citation>
    <scope>NUCLEOTIDE SEQUENCE [LARGE SCALE GENOMIC DNA]</scope>
</reference>
<dbReference type="Proteomes" id="UP000178114">
    <property type="component" value="Unassembled WGS sequence"/>
</dbReference>
<dbReference type="EMBL" id="MFID01000030">
    <property type="protein sequence ID" value="OGF80735.1"/>
    <property type="molecule type" value="Genomic_DNA"/>
</dbReference>
<protein>
    <submittedName>
        <fullName evidence="1">Uncharacterized protein</fullName>
    </submittedName>
</protein>
<evidence type="ECO:0000313" key="2">
    <source>
        <dbReference type="Proteomes" id="UP000178114"/>
    </source>
</evidence>
<proteinExistence type="predicted"/>
<gene>
    <name evidence="1" type="ORF">A2930_03675</name>
</gene>
<dbReference type="STRING" id="1798351.A2930_03675"/>
<dbReference type="AlphaFoldDB" id="A0A1F5WYK0"/>
<evidence type="ECO:0000313" key="1">
    <source>
        <dbReference type="EMBL" id="OGF80735.1"/>
    </source>
</evidence>
<comment type="caution">
    <text evidence="1">The sequence shown here is derived from an EMBL/GenBank/DDBJ whole genome shotgun (WGS) entry which is preliminary data.</text>
</comment>
<sequence length="153" mass="17135">MSTEYFVEATGELLGTVRVTGPYCCRCEVSLVTKKSGGVNVPDPRKVSRERVNVDRCPRCLQKRCWYDQIQQSIGFYFAMPARRISRFHPDTPVVDGDGLKMTIQSFSEEIIDMAKFLFSAPGVCVACNDNMSENGKFCSHCDDIISSQRNSG</sequence>
<name>A0A1F5WYK0_9BACT</name>